<dbReference type="Proteomes" id="UP000826271">
    <property type="component" value="Unassembled WGS sequence"/>
</dbReference>
<dbReference type="SUPFAM" id="SSF53756">
    <property type="entry name" value="UDP-Glycosyltransferase/glycogen phosphorylase"/>
    <property type="match status" value="1"/>
</dbReference>
<dbReference type="GO" id="GO:0080043">
    <property type="term" value="F:quercetin 3-O-glucosyltransferase activity"/>
    <property type="evidence" value="ECO:0007669"/>
    <property type="project" value="TreeGrafter"/>
</dbReference>
<dbReference type="AlphaFoldDB" id="A0AAV6XZG7"/>
<evidence type="ECO:0000256" key="1">
    <source>
        <dbReference type="ARBA" id="ARBA00009995"/>
    </source>
</evidence>
<name>A0AAV6XZG7_9LAMI</name>
<dbReference type="EMBL" id="WHWC01000004">
    <property type="protein sequence ID" value="KAG8384625.1"/>
    <property type="molecule type" value="Genomic_DNA"/>
</dbReference>
<evidence type="ECO:0000259" key="3">
    <source>
        <dbReference type="Pfam" id="PF26168"/>
    </source>
</evidence>
<dbReference type="CDD" id="cd03784">
    <property type="entry name" value="GT1_Gtf-like"/>
    <property type="match status" value="1"/>
</dbReference>
<comment type="similarity">
    <text evidence="1">Belongs to the UDP-glycosyltransferase family.</text>
</comment>
<sequence>MGTPRVMVVPYPAQGHVIPMLELSLWLVKHGIKVTFVNTHFNHQRVVKSLSKADDTQELMTMLEALVERINENGGEIITCVTADWTMGWALEVAEKLGPRRVAFWSAAAAVLALFVTQHPKTGKWWDYRQQRKTLDEPDDSSFTKYTYWLICNSSSDLEPGAFSLFPDILPVGPLLASNRLGTSVGHFWPEEYACLVWMDQQPPNSVIYVAFGSFTAFDPTQFENLAHGLELTNRAFLWVARQDITTNTDNSYPKAIEGILSLRELARESLFCAGPILQTSSLTRTTFVMSGRLA</sequence>
<dbReference type="InterPro" id="IPR058980">
    <property type="entry name" value="Glyco_transf_N"/>
</dbReference>
<dbReference type="Gene3D" id="3.40.50.2000">
    <property type="entry name" value="Glycogen Phosphorylase B"/>
    <property type="match status" value="2"/>
</dbReference>
<protein>
    <recommendedName>
        <fullName evidence="3">Glycosyltransferase N-terminal domain-containing protein</fullName>
    </recommendedName>
</protein>
<reference evidence="4" key="1">
    <citation type="submission" date="2019-10" db="EMBL/GenBank/DDBJ databases">
        <authorList>
            <person name="Zhang R."/>
            <person name="Pan Y."/>
            <person name="Wang J."/>
            <person name="Ma R."/>
            <person name="Yu S."/>
        </authorList>
    </citation>
    <scope>NUCLEOTIDE SEQUENCE</scope>
    <source>
        <strain evidence="4">LA-IB0</strain>
        <tissue evidence="4">Leaf</tissue>
    </source>
</reference>
<evidence type="ECO:0000313" key="5">
    <source>
        <dbReference type="Proteomes" id="UP000826271"/>
    </source>
</evidence>
<evidence type="ECO:0000256" key="2">
    <source>
        <dbReference type="ARBA" id="ARBA00022679"/>
    </source>
</evidence>
<gene>
    <name evidence="4" type="ORF">BUALT_Bualt04G0137400</name>
</gene>
<evidence type="ECO:0000313" key="4">
    <source>
        <dbReference type="EMBL" id="KAG8384625.1"/>
    </source>
</evidence>
<dbReference type="PANTHER" id="PTHR11926">
    <property type="entry name" value="GLUCOSYL/GLUCURONOSYL TRANSFERASES"/>
    <property type="match status" value="1"/>
</dbReference>
<comment type="caution">
    <text evidence="4">The sequence shown here is derived from an EMBL/GenBank/DDBJ whole genome shotgun (WGS) entry which is preliminary data.</text>
</comment>
<dbReference type="Pfam" id="PF26168">
    <property type="entry name" value="Glyco_transf_N"/>
    <property type="match status" value="1"/>
</dbReference>
<dbReference type="GO" id="GO:0080044">
    <property type="term" value="F:quercetin 7-O-glucosyltransferase activity"/>
    <property type="evidence" value="ECO:0007669"/>
    <property type="project" value="TreeGrafter"/>
</dbReference>
<organism evidence="4 5">
    <name type="scientific">Buddleja alternifolia</name>
    <dbReference type="NCBI Taxonomy" id="168488"/>
    <lineage>
        <taxon>Eukaryota</taxon>
        <taxon>Viridiplantae</taxon>
        <taxon>Streptophyta</taxon>
        <taxon>Embryophyta</taxon>
        <taxon>Tracheophyta</taxon>
        <taxon>Spermatophyta</taxon>
        <taxon>Magnoliopsida</taxon>
        <taxon>eudicotyledons</taxon>
        <taxon>Gunneridae</taxon>
        <taxon>Pentapetalae</taxon>
        <taxon>asterids</taxon>
        <taxon>lamiids</taxon>
        <taxon>Lamiales</taxon>
        <taxon>Scrophulariaceae</taxon>
        <taxon>Buddlejeae</taxon>
        <taxon>Buddleja</taxon>
    </lineage>
</organism>
<proteinExistence type="inferred from homology"/>
<feature type="domain" description="Glycosyltransferase N-terminal" evidence="3">
    <location>
        <begin position="6"/>
        <end position="58"/>
    </location>
</feature>
<dbReference type="PANTHER" id="PTHR11926:SF1412">
    <property type="entry name" value="UDP-GLYCOSYLTRANSFERASE 83A1-LIKE"/>
    <property type="match status" value="1"/>
</dbReference>
<accession>A0AAV6XZG7</accession>
<keyword evidence="2" id="KW-0808">Transferase</keyword>
<dbReference type="InterPro" id="IPR002213">
    <property type="entry name" value="UDP_glucos_trans"/>
</dbReference>
<keyword evidence="5" id="KW-1185">Reference proteome</keyword>